<feature type="compositionally biased region" description="Acidic residues" evidence="7">
    <location>
        <begin position="657"/>
        <end position="666"/>
    </location>
</feature>
<evidence type="ECO:0000256" key="5">
    <source>
        <dbReference type="ARBA" id="ARBA00022801"/>
    </source>
</evidence>
<dbReference type="GO" id="GO:0005739">
    <property type="term" value="C:mitochondrion"/>
    <property type="evidence" value="ECO:0007669"/>
    <property type="project" value="TreeGrafter"/>
</dbReference>
<dbReference type="Pfam" id="PF03851">
    <property type="entry name" value="UvdE"/>
    <property type="match status" value="1"/>
</dbReference>
<keyword evidence="8" id="KW-0413">Isomerase</keyword>
<keyword evidence="4" id="KW-0228">DNA excision</keyword>
<feature type="compositionally biased region" description="Low complexity" evidence="7">
    <location>
        <begin position="8"/>
        <end position="54"/>
    </location>
</feature>
<keyword evidence="2" id="KW-0255">Endonuclease</keyword>
<organism evidence="8">
    <name type="scientific">Phaffia rhodozyma</name>
    <name type="common">Yeast</name>
    <name type="synonym">Xanthophyllomyces dendrorhous</name>
    <dbReference type="NCBI Taxonomy" id="264483"/>
    <lineage>
        <taxon>Eukaryota</taxon>
        <taxon>Fungi</taxon>
        <taxon>Dikarya</taxon>
        <taxon>Basidiomycota</taxon>
        <taxon>Agaricomycotina</taxon>
        <taxon>Tremellomycetes</taxon>
        <taxon>Cystofilobasidiales</taxon>
        <taxon>Mrakiaceae</taxon>
        <taxon>Phaffia</taxon>
    </lineage>
</organism>
<keyword evidence="3" id="KW-0227">DNA damage</keyword>
<evidence type="ECO:0000256" key="3">
    <source>
        <dbReference type="ARBA" id="ARBA00022763"/>
    </source>
</evidence>
<dbReference type="GO" id="GO:0005634">
    <property type="term" value="C:nucleus"/>
    <property type="evidence" value="ECO:0007669"/>
    <property type="project" value="TreeGrafter"/>
</dbReference>
<dbReference type="AlphaFoldDB" id="A0A0F7STA4"/>
<reference evidence="8" key="1">
    <citation type="submission" date="2014-08" db="EMBL/GenBank/DDBJ databases">
        <authorList>
            <person name="Sharma Rahul"/>
            <person name="Thines Marco"/>
        </authorList>
    </citation>
    <scope>NUCLEOTIDE SEQUENCE</scope>
</reference>
<dbReference type="EMBL" id="LN483157">
    <property type="protein sequence ID" value="CED83839.1"/>
    <property type="molecule type" value="Genomic_DNA"/>
</dbReference>
<keyword evidence="6" id="KW-0234">DNA repair</keyword>
<feature type="compositionally biased region" description="Basic and acidic residues" evidence="7">
    <location>
        <begin position="693"/>
        <end position="717"/>
    </location>
</feature>
<feature type="compositionally biased region" description="Basic residues" evidence="7">
    <location>
        <begin position="728"/>
        <end position="744"/>
    </location>
</feature>
<dbReference type="GO" id="GO:0043504">
    <property type="term" value="P:mitochondrial DNA repair"/>
    <property type="evidence" value="ECO:0007669"/>
    <property type="project" value="TreeGrafter"/>
</dbReference>
<dbReference type="GO" id="GO:0016787">
    <property type="term" value="F:hydrolase activity"/>
    <property type="evidence" value="ECO:0007669"/>
    <property type="project" value="UniProtKB-KW"/>
</dbReference>
<keyword evidence="5" id="KW-0378">Hydrolase</keyword>
<sequence length="795" mass="87495">MPPRPTRRASSAASRAIAASAAEATSYRSSSVSSVSSVSPSPEPSSSADLAPAPAKKRMARRKSKKLTPIVGTNDVEMNPPPSPTTASSLSDPATPSPPPKAASKTLAKHGKKRKSGDLEAGEEAAYVVDDKDMEDLLTVKKEEDEEEEEQTPKPKRARKKAAPQYQLGEDGEVLKGEDGNSMLKVKQPRGKGKEIVIHDVPVVEKLPTTFKGRLGYACLNSLLRNAKPPIFCSRTLRLKGFLNDNGMNRLVELTTQNTKDLITILEWNAKNGIRLFRLSSEMFPFASHKEHGYNIRETLPEAMKNMAEAGRIAKEHDMRITVHPGQWTQLASPTASVVENALLELDYQCDMLESMGIGKDGVMIIHMGGMYGDKQATLERFRENYPRCSEKVKQRLVLENDEICYSASDLLPVCDELKIPLVFDYHHDWINPSDLPPPLLMPFILKTWEPKGIRVKQHLSEARHGALTIMERRGHSDRCDRLPLALDESREITLRAIDEKKRREDAGETISEEESKLLGLQEGNPRHEALKPDILSEFGLRMGLPDDVDLMIEAKDKEQAVLHLFNLYNLGPVHRGSYLPPKPTPTFAESTDSGEDDGAVILDAEGHSVSATSGKPKLTPMAKAKKAKAKAKVEARQRREQKAADKEAAEEAAALADEDEDEDEDEKKPSVKSKKAVSTAKSKAKPSPKAKAKADVDPEIKTEIETKQSESPEKAKTTVKKPVAAKAKPKATPRAVPAKKRSKKETVKAEIEEEMDEEEKEDMLADAEVELEVAARVHAAGSESELSDQDSATG</sequence>
<proteinExistence type="predicted"/>
<name>A0A0F7STA4_PHARH</name>
<feature type="compositionally biased region" description="Basic residues" evidence="7">
    <location>
        <begin position="55"/>
        <end position="66"/>
    </location>
</feature>
<dbReference type="GO" id="GO:0016853">
    <property type="term" value="F:isomerase activity"/>
    <property type="evidence" value="ECO:0007669"/>
    <property type="project" value="UniProtKB-KW"/>
</dbReference>
<feature type="compositionally biased region" description="Low complexity" evidence="7">
    <location>
        <begin position="85"/>
        <end position="94"/>
    </location>
</feature>
<feature type="compositionally biased region" description="Basic residues" evidence="7">
    <location>
        <begin position="683"/>
        <end position="692"/>
    </location>
</feature>
<feature type="compositionally biased region" description="Acidic residues" evidence="7">
    <location>
        <begin position="752"/>
        <end position="772"/>
    </location>
</feature>
<evidence type="ECO:0000313" key="8">
    <source>
        <dbReference type="EMBL" id="CED83839.1"/>
    </source>
</evidence>
<evidence type="ECO:0000256" key="1">
    <source>
        <dbReference type="ARBA" id="ARBA00022722"/>
    </source>
</evidence>
<protein>
    <submittedName>
        <fullName evidence="8">Xylose isomerase-like, TIM barrel domain</fullName>
    </submittedName>
</protein>
<dbReference type="SUPFAM" id="SSF51658">
    <property type="entry name" value="Xylose isomerase-like"/>
    <property type="match status" value="1"/>
</dbReference>
<evidence type="ECO:0000256" key="2">
    <source>
        <dbReference type="ARBA" id="ARBA00022759"/>
    </source>
</evidence>
<dbReference type="PANTHER" id="PTHR31290:SF5">
    <property type="entry name" value="UV-DAMAGE ENDONUCLEASE"/>
    <property type="match status" value="1"/>
</dbReference>
<dbReference type="InterPro" id="IPR036237">
    <property type="entry name" value="Xyl_isomerase-like_sf"/>
</dbReference>
<feature type="compositionally biased region" description="Basic and acidic residues" evidence="7">
    <location>
        <begin position="632"/>
        <end position="650"/>
    </location>
</feature>
<dbReference type="InterPro" id="IPR004601">
    <property type="entry name" value="UvdE"/>
</dbReference>
<feature type="region of interest" description="Disordered" evidence="7">
    <location>
        <begin position="607"/>
        <end position="795"/>
    </location>
</feature>
<dbReference type="Gene3D" id="3.20.20.150">
    <property type="entry name" value="Divalent-metal-dependent TIM barrel enzymes"/>
    <property type="match status" value="1"/>
</dbReference>
<dbReference type="GO" id="GO:0006289">
    <property type="term" value="P:nucleotide-excision repair"/>
    <property type="evidence" value="ECO:0007669"/>
    <property type="project" value="InterPro"/>
</dbReference>
<dbReference type="GO" id="GO:0009411">
    <property type="term" value="P:response to UV"/>
    <property type="evidence" value="ECO:0007669"/>
    <property type="project" value="InterPro"/>
</dbReference>
<dbReference type="GO" id="GO:0004519">
    <property type="term" value="F:endonuclease activity"/>
    <property type="evidence" value="ECO:0007669"/>
    <property type="project" value="UniProtKB-KW"/>
</dbReference>
<feature type="region of interest" description="Disordered" evidence="7">
    <location>
        <begin position="1"/>
        <end position="188"/>
    </location>
</feature>
<evidence type="ECO:0000256" key="7">
    <source>
        <dbReference type="SAM" id="MobiDB-lite"/>
    </source>
</evidence>
<accession>A0A0F7STA4</accession>
<dbReference type="PANTHER" id="PTHR31290">
    <property type="entry name" value="UV-DAMAGE ENDONUCLEASE"/>
    <property type="match status" value="1"/>
</dbReference>
<evidence type="ECO:0000256" key="4">
    <source>
        <dbReference type="ARBA" id="ARBA00022769"/>
    </source>
</evidence>
<keyword evidence="1" id="KW-0540">Nuclease</keyword>
<evidence type="ECO:0000256" key="6">
    <source>
        <dbReference type="ARBA" id="ARBA00023204"/>
    </source>
</evidence>
<dbReference type="NCBIfam" id="TIGR00629">
    <property type="entry name" value="uvde"/>
    <property type="match status" value="1"/>
</dbReference>